<name>A0A923IYM4_9ACTO</name>
<dbReference type="AlphaFoldDB" id="A0A923IYM4"/>
<reference evidence="1" key="1">
    <citation type="submission" date="2020-08" db="EMBL/GenBank/DDBJ databases">
        <title>Sequencing the genomes of 1000 actinobacteria strains.</title>
        <authorList>
            <person name="Klenk H.-P."/>
        </authorList>
    </citation>
    <scope>NUCLEOTIDE SEQUENCE</scope>
    <source>
        <strain evidence="1">DSM 10695</strain>
    </source>
</reference>
<dbReference type="RefSeq" id="WP_184454168.1">
    <property type="nucleotide sequence ID" value="NZ_JACHMK010000001.1"/>
</dbReference>
<keyword evidence="2" id="KW-1185">Reference proteome</keyword>
<gene>
    <name evidence="1" type="ORF">HD592_002228</name>
</gene>
<dbReference type="EMBL" id="JACHMK010000001">
    <property type="protein sequence ID" value="MBB6335663.1"/>
    <property type="molecule type" value="Genomic_DNA"/>
</dbReference>
<comment type="caution">
    <text evidence="1">The sequence shown here is derived from an EMBL/GenBank/DDBJ whole genome shotgun (WGS) entry which is preliminary data.</text>
</comment>
<proteinExistence type="predicted"/>
<evidence type="ECO:0000313" key="2">
    <source>
        <dbReference type="Proteomes" id="UP000617426"/>
    </source>
</evidence>
<evidence type="ECO:0000313" key="1">
    <source>
        <dbReference type="EMBL" id="MBB6335663.1"/>
    </source>
</evidence>
<dbReference type="Proteomes" id="UP000617426">
    <property type="component" value="Unassembled WGS sequence"/>
</dbReference>
<accession>A0A923IYM4</accession>
<protein>
    <submittedName>
        <fullName evidence="1">Uncharacterized protein</fullName>
    </submittedName>
</protein>
<sequence>METTTLAKENTTRLLHRAAALGYRIDCINPHGACPITCTPVAECTPAVSYTPETGWVCHTASNEQVTVSELERIAEGYQRAAALITAFEAATDLAPYTRP</sequence>
<organism evidence="1 2">
    <name type="scientific">Schaalia hyovaginalis</name>
    <dbReference type="NCBI Taxonomy" id="29316"/>
    <lineage>
        <taxon>Bacteria</taxon>
        <taxon>Bacillati</taxon>
        <taxon>Actinomycetota</taxon>
        <taxon>Actinomycetes</taxon>
        <taxon>Actinomycetales</taxon>
        <taxon>Actinomycetaceae</taxon>
        <taxon>Schaalia</taxon>
    </lineage>
</organism>